<accession>A0A9W7NHW1</accession>
<evidence type="ECO:0000313" key="1">
    <source>
        <dbReference type="EMBL" id="KAA0679202.1"/>
    </source>
</evidence>
<evidence type="ECO:0008006" key="3">
    <source>
        <dbReference type="Google" id="ProtNLM"/>
    </source>
</evidence>
<protein>
    <recommendedName>
        <fullName evidence="3">DUF4164 family protein</fullName>
    </recommendedName>
</protein>
<sequence length="83" mass="9072">MDKSDLILAAIEQLGRNLDAKIEGVRAELKGDIAQVNAGLARLETEVKTENRVIHARLDEQRQTVNALIPQRIAAVGRTDAAE</sequence>
<dbReference type="OrthoDB" id="9977032at2"/>
<name>A0A9W7NHW1_9PROT</name>
<evidence type="ECO:0000313" key="2">
    <source>
        <dbReference type="Proteomes" id="UP000480854"/>
    </source>
</evidence>
<comment type="caution">
    <text evidence="1">The sequence shown here is derived from an EMBL/GenBank/DDBJ whole genome shotgun (WGS) entry which is preliminary data.</text>
</comment>
<dbReference type="EMBL" id="QOKW01000013">
    <property type="protein sequence ID" value="KAA0679202.1"/>
    <property type="molecule type" value="Genomic_DNA"/>
</dbReference>
<gene>
    <name evidence="1" type="ORF">DS843_16975</name>
</gene>
<reference evidence="1 2" key="1">
    <citation type="submission" date="2018-07" db="EMBL/GenBank/DDBJ databases">
        <title>Genome sequence of Azospirillum sp. ATCC 49961.</title>
        <authorList>
            <person name="Sant'Anna F.H."/>
            <person name="Baldani J.I."/>
            <person name="Zilli J.E."/>
            <person name="Reis V.M."/>
            <person name="Hartmann A."/>
            <person name="Cruz L."/>
            <person name="de Souza E.M."/>
            <person name="de Oliveira Pedrosa F."/>
            <person name="Passaglia L.M.P."/>
        </authorList>
    </citation>
    <scope>NUCLEOTIDE SEQUENCE [LARGE SCALE GENOMIC DNA]</scope>
    <source>
        <strain evidence="1 2">ATCC 49961</strain>
    </source>
</reference>
<keyword evidence="2" id="KW-1185">Reference proteome</keyword>
<organism evidence="1 2">
    <name type="scientific">Roseomonas genomospecies 6</name>
    <dbReference type="NCBI Taxonomy" id="214106"/>
    <lineage>
        <taxon>Bacteria</taxon>
        <taxon>Pseudomonadati</taxon>
        <taxon>Pseudomonadota</taxon>
        <taxon>Alphaproteobacteria</taxon>
        <taxon>Acetobacterales</taxon>
        <taxon>Roseomonadaceae</taxon>
        <taxon>Roseomonas</taxon>
    </lineage>
</organism>
<dbReference type="Proteomes" id="UP000480854">
    <property type="component" value="Unassembled WGS sequence"/>
</dbReference>
<dbReference type="RefSeq" id="WP_149470062.1">
    <property type="nucleotide sequence ID" value="NZ_QOKW01000013.1"/>
</dbReference>
<proteinExistence type="predicted"/>
<dbReference type="AlphaFoldDB" id="A0A9W7NHW1"/>